<dbReference type="PANTHER" id="PTHR34836:SF1">
    <property type="entry name" value="OS09G0428600 PROTEIN"/>
    <property type="match status" value="1"/>
</dbReference>
<evidence type="ECO:0000259" key="19">
    <source>
        <dbReference type="SMART" id="SM00079"/>
    </source>
</evidence>
<dbReference type="InterPro" id="IPR017103">
    <property type="entry name" value="Iontropic_Glu_rcpt_pln"/>
</dbReference>
<keyword evidence="8 15" id="KW-0406">Ion transport</keyword>
<keyword evidence="13 15" id="KW-0407">Ion channel</keyword>
<feature type="chain" id="PRO_5020342432" description="Glutamate receptor" evidence="18">
    <location>
        <begin position="24"/>
        <end position="863"/>
    </location>
</feature>
<feature type="transmembrane region" description="Helical" evidence="17">
    <location>
        <begin position="572"/>
        <end position="592"/>
    </location>
</feature>
<reference evidence="20 21" key="1">
    <citation type="journal article" date="2019" name="Nat. Plants">
        <title>Genome sequencing of Musa balbisiana reveals subgenome evolution and function divergence in polyploid bananas.</title>
        <authorList>
            <person name="Yao X."/>
        </authorList>
    </citation>
    <scope>NUCLEOTIDE SEQUENCE [LARGE SCALE GENOMIC DNA]</scope>
    <source>
        <strain evidence="21">cv. DH-PKW</strain>
        <tissue evidence="20">Leaves</tissue>
    </source>
</reference>
<comment type="subcellular location">
    <subcellularLocation>
        <location evidence="1">Membrane</location>
        <topology evidence="1">Multi-pass membrane protein</topology>
    </subcellularLocation>
</comment>
<evidence type="ECO:0000256" key="2">
    <source>
        <dbReference type="ARBA" id="ARBA00008685"/>
    </source>
</evidence>
<dbReference type="FunFam" id="3.40.190.10:FF:000195">
    <property type="entry name" value="Glutamate receptor 2.7"/>
    <property type="match status" value="1"/>
</dbReference>
<feature type="disulfide bond" evidence="16">
    <location>
        <begin position="743"/>
        <end position="798"/>
    </location>
</feature>
<dbReference type="FunFam" id="3.40.50.2300:FF:000188">
    <property type="entry name" value="Glutamate receptor"/>
    <property type="match status" value="1"/>
</dbReference>
<keyword evidence="7 17" id="KW-1133">Transmembrane helix</keyword>
<comment type="similarity">
    <text evidence="2 15">Belongs to the glutamate-gated ion channel (TC 1.A.10.1) family.</text>
</comment>
<keyword evidence="9 15" id="KW-0472">Membrane</keyword>
<feature type="transmembrane region" description="Helical" evidence="17">
    <location>
        <begin position="812"/>
        <end position="836"/>
    </location>
</feature>
<feature type="signal peptide" evidence="18">
    <location>
        <begin position="1"/>
        <end position="23"/>
    </location>
</feature>
<dbReference type="GO" id="GO:0016020">
    <property type="term" value="C:membrane"/>
    <property type="evidence" value="ECO:0007669"/>
    <property type="project" value="UniProtKB-SubCell"/>
</dbReference>
<comment type="subunit">
    <text evidence="3">May form heteromers.</text>
</comment>
<dbReference type="PANTHER" id="PTHR34836">
    <property type="entry name" value="OS06G0188250 PROTEIN"/>
    <property type="match status" value="1"/>
</dbReference>
<dbReference type="Pfam" id="PF00060">
    <property type="entry name" value="Lig_chan"/>
    <property type="match status" value="1"/>
</dbReference>
<feature type="transmembrane region" description="Helical" evidence="17">
    <location>
        <begin position="612"/>
        <end position="628"/>
    </location>
</feature>
<dbReference type="SMART" id="SM00079">
    <property type="entry name" value="PBPe"/>
    <property type="match status" value="1"/>
</dbReference>
<evidence type="ECO:0000256" key="13">
    <source>
        <dbReference type="ARBA" id="ARBA00023303"/>
    </source>
</evidence>
<dbReference type="Gene3D" id="1.10.287.70">
    <property type="match status" value="1"/>
</dbReference>
<dbReference type="CDD" id="cd13686">
    <property type="entry name" value="GluR_Plant"/>
    <property type="match status" value="1"/>
</dbReference>
<dbReference type="InterPro" id="IPR044440">
    <property type="entry name" value="GABAb_receptor_plant_PBP1"/>
</dbReference>
<dbReference type="Gene3D" id="3.40.50.2300">
    <property type="match status" value="3"/>
</dbReference>
<dbReference type="InterPro" id="IPR028082">
    <property type="entry name" value="Peripla_BP_I"/>
</dbReference>
<dbReference type="FunFam" id="3.40.50.2300:FF:000398">
    <property type="entry name" value="Glutamate receptor"/>
    <property type="match status" value="1"/>
</dbReference>
<dbReference type="Proteomes" id="UP000317650">
    <property type="component" value="Chromosome 6"/>
</dbReference>
<dbReference type="STRING" id="52838.A0A4S8IR77"/>
<proteinExistence type="inferred from homology"/>
<evidence type="ECO:0000256" key="3">
    <source>
        <dbReference type="ARBA" id="ARBA00011095"/>
    </source>
</evidence>
<evidence type="ECO:0000256" key="17">
    <source>
        <dbReference type="SAM" id="Phobius"/>
    </source>
</evidence>
<dbReference type="InterPro" id="IPR000337">
    <property type="entry name" value="GPCR_3"/>
</dbReference>
<dbReference type="GO" id="GO:0004930">
    <property type="term" value="F:G protein-coupled receptor activity"/>
    <property type="evidence" value="ECO:0007669"/>
    <property type="project" value="InterPro"/>
</dbReference>
<dbReference type="InterPro" id="IPR015683">
    <property type="entry name" value="Ionotropic_Glu_rcpt"/>
</dbReference>
<evidence type="ECO:0000256" key="11">
    <source>
        <dbReference type="ARBA" id="ARBA00023180"/>
    </source>
</evidence>
<comment type="caution">
    <text evidence="20">The sequence shown here is derived from an EMBL/GenBank/DDBJ whole genome shotgun (WGS) entry which is preliminary data.</text>
</comment>
<evidence type="ECO:0000256" key="9">
    <source>
        <dbReference type="ARBA" id="ARBA00023136"/>
    </source>
</evidence>
<organism evidence="20 21">
    <name type="scientific">Musa balbisiana</name>
    <name type="common">Banana</name>
    <dbReference type="NCBI Taxonomy" id="52838"/>
    <lineage>
        <taxon>Eukaryota</taxon>
        <taxon>Viridiplantae</taxon>
        <taxon>Streptophyta</taxon>
        <taxon>Embryophyta</taxon>
        <taxon>Tracheophyta</taxon>
        <taxon>Spermatophyta</taxon>
        <taxon>Magnoliopsida</taxon>
        <taxon>Liliopsida</taxon>
        <taxon>Zingiberales</taxon>
        <taxon>Musaceae</taxon>
        <taxon>Musa</taxon>
    </lineage>
</organism>
<gene>
    <name evidence="20" type="ORF">C4D60_Mb06t27530</name>
</gene>
<dbReference type="InterPro" id="IPR019594">
    <property type="entry name" value="Glu/Gly-bd"/>
</dbReference>
<protein>
    <recommendedName>
        <fullName evidence="15">Glutamate receptor</fullName>
    </recommendedName>
</protein>
<dbReference type="Pfam" id="PF10613">
    <property type="entry name" value="Lig_chan-Glu_bd"/>
    <property type="match status" value="1"/>
</dbReference>
<dbReference type="CDD" id="cd19990">
    <property type="entry name" value="PBP1_GABAb_receptor_plant"/>
    <property type="match status" value="1"/>
</dbReference>
<dbReference type="PRINTS" id="PR00248">
    <property type="entry name" value="GPCRMGR"/>
</dbReference>
<evidence type="ECO:0000256" key="1">
    <source>
        <dbReference type="ARBA" id="ARBA00004141"/>
    </source>
</evidence>
<evidence type="ECO:0000256" key="18">
    <source>
        <dbReference type="SAM" id="SignalP"/>
    </source>
</evidence>
<evidence type="ECO:0000256" key="14">
    <source>
        <dbReference type="ARBA" id="ARBA00049638"/>
    </source>
</evidence>
<feature type="transmembrane region" description="Helical" evidence="17">
    <location>
        <begin position="635"/>
        <end position="653"/>
    </location>
</feature>
<dbReference type="PIRSF" id="PIRSF037090">
    <property type="entry name" value="Iontro_Glu-like_rcpt_pln"/>
    <property type="match status" value="1"/>
</dbReference>
<dbReference type="InterPro" id="IPR001320">
    <property type="entry name" value="Iontro_rcpt_C"/>
</dbReference>
<evidence type="ECO:0000256" key="8">
    <source>
        <dbReference type="ARBA" id="ARBA00023065"/>
    </source>
</evidence>
<accession>A0A4S8IR77</accession>
<evidence type="ECO:0000256" key="12">
    <source>
        <dbReference type="ARBA" id="ARBA00023286"/>
    </source>
</evidence>
<keyword evidence="21" id="KW-1185">Reference proteome</keyword>
<keyword evidence="16" id="KW-1015">Disulfide bond</keyword>
<keyword evidence="4 15" id="KW-0813">Transport</keyword>
<name>A0A4S8IR77_MUSBA</name>
<evidence type="ECO:0000313" key="20">
    <source>
        <dbReference type="EMBL" id="THU51105.1"/>
    </source>
</evidence>
<evidence type="ECO:0000256" key="6">
    <source>
        <dbReference type="ARBA" id="ARBA00022729"/>
    </source>
</evidence>
<comment type="function">
    <text evidence="15">Glutamate-gated receptor that probably acts as non-selective cation channel.</text>
</comment>
<evidence type="ECO:0000313" key="21">
    <source>
        <dbReference type="Proteomes" id="UP000317650"/>
    </source>
</evidence>
<dbReference type="FunFam" id="3.40.190.10:FF:000103">
    <property type="entry name" value="Glutamate receptor"/>
    <property type="match status" value="1"/>
</dbReference>
<keyword evidence="11" id="KW-0325">Glycoprotein</keyword>
<evidence type="ECO:0000256" key="4">
    <source>
        <dbReference type="ARBA" id="ARBA00022448"/>
    </source>
</evidence>
<evidence type="ECO:0000256" key="5">
    <source>
        <dbReference type="ARBA" id="ARBA00022692"/>
    </source>
</evidence>
<dbReference type="SUPFAM" id="SSF53822">
    <property type="entry name" value="Periplasmic binding protein-like I"/>
    <property type="match status" value="1"/>
</dbReference>
<dbReference type="SUPFAM" id="SSF53850">
    <property type="entry name" value="Periplasmic binding protein-like II"/>
    <property type="match status" value="1"/>
</dbReference>
<dbReference type="Pfam" id="PF01094">
    <property type="entry name" value="ANF_receptor"/>
    <property type="match status" value="1"/>
</dbReference>
<keyword evidence="5 17" id="KW-0812">Transmembrane</keyword>
<evidence type="ECO:0000256" key="16">
    <source>
        <dbReference type="PIRSR" id="PIRSR037090-50"/>
    </source>
</evidence>
<dbReference type="AlphaFoldDB" id="A0A4S8IR77"/>
<keyword evidence="10 15" id="KW-0675">Receptor</keyword>
<evidence type="ECO:0000256" key="15">
    <source>
        <dbReference type="PIRNR" id="PIRNR037090"/>
    </source>
</evidence>
<feature type="domain" description="Ionotropic glutamate receptor C-terminal" evidence="19">
    <location>
        <begin position="451"/>
        <end position="795"/>
    </location>
</feature>
<dbReference type="Gene3D" id="3.40.190.10">
    <property type="entry name" value="Periplasmic binding protein-like II"/>
    <property type="match status" value="2"/>
</dbReference>
<dbReference type="EMBL" id="PYDT01000009">
    <property type="protein sequence ID" value="THU51105.1"/>
    <property type="molecule type" value="Genomic_DNA"/>
</dbReference>
<comment type="function">
    <text evidence="14">Glutamate-gated receptor that probably acts as a non-selective cation channel. May be involved in light-signal transduction and calcium homeostasis via the regulation of calcium influx into cells.</text>
</comment>
<evidence type="ECO:0000256" key="7">
    <source>
        <dbReference type="ARBA" id="ARBA00022989"/>
    </source>
</evidence>
<keyword evidence="12 15" id="KW-1071">Ligand-gated ion channel</keyword>
<dbReference type="InterPro" id="IPR001828">
    <property type="entry name" value="ANF_lig-bd_rcpt"/>
</dbReference>
<dbReference type="GO" id="GO:0015276">
    <property type="term" value="F:ligand-gated monoatomic ion channel activity"/>
    <property type="evidence" value="ECO:0007669"/>
    <property type="project" value="InterPro"/>
</dbReference>
<dbReference type="FunFam" id="1.10.287.70:FF:000037">
    <property type="entry name" value="Glutamate receptor"/>
    <property type="match status" value="1"/>
</dbReference>
<sequence length="863" mass="95074">MGWAIHLLFACFFGALQKAMVSAHDGAMPVNVGVILDVSTSAGKKSWTSISMAVDDFYATHGNCTTRVVLHLRNSKKDVVGAAAAAVDLLKNFQVQAIIGPETSTEASFVINLGSQSQVPVLSFSATSPSLSPTRAPFFVRTTLNDSSQVGAIAAIVRYFGWREVVPVYEDSEYGAGVIPFLVDALQVVDSGVPYRSVIPSAAAEEEMDKELYKLMTMQTRVFIVHMLPALGARFFQRAKNLGMMSGGYVWITTDGITDVLEELDHILRITEAMQGVIAVRPLVEISEDVVNFTARFRSRFRQENPTIKAADPSVFQLWAYDTTWATTMAVENLGPKRSSFRRTQSGDHSTDLDVIGSSESGPALLNAILNTRFKGLAGDFRLLGSQLQSSAYEIVNVIGNSARVIEFWTPKLGISKQLDTAVGAGLNSIIWPGISAAVPKGWEIPTGGKKLRIGVPVKKGFNQFVNVGWEPSTNRTVVTGYCIDIFKAVMEALPYAVTYEFFPFRPSANSYDHLIYQVYLKNFDAVVGDTTITAERTLYVDFTMPYTESGVSMVVPVKEDPRKMWVFLKPLTPNLWLVSFVFFVFMGFTVLVIEHSNVEFGRQPSERLGKVFYFVFSVLVFSQTESLRSNFSRIAMVVWMFVVLILTSSYTASLTSRLTVQQLQPTAADLKQLLSTGAYIGYQDGSFAAEILKRMGFKSSKLRHFSTSDQYAEALLQGGAKGGVDAIFDEIPYLKLFLSEHCNGFTMLSWTYKTDGFGFVFQKGSPLVPDVSRAVLNVTEGDKMVAIQNKWFRDTICPSQNNAVTSASLNLYQFSGLFLITGVVSTLAALIFLAVHSRNSTIRGPLIRNILHGPPNPNQAHH</sequence>
<evidence type="ECO:0000256" key="10">
    <source>
        <dbReference type="ARBA" id="ARBA00023170"/>
    </source>
</evidence>
<keyword evidence="6 18" id="KW-0732">Signal</keyword>